<dbReference type="PANTHER" id="PTHR43386:SF1">
    <property type="entry name" value="D,D-DIPEPTIDE TRANSPORT SYSTEM PERMEASE PROTEIN DDPC-RELATED"/>
    <property type="match status" value="1"/>
</dbReference>
<evidence type="ECO:0000256" key="7">
    <source>
        <dbReference type="RuleBase" id="RU363032"/>
    </source>
</evidence>
<feature type="domain" description="ABC transmembrane type-1" evidence="8">
    <location>
        <begin position="107"/>
        <end position="297"/>
    </location>
</feature>
<protein>
    <submittedName>
        <fullName evidence="9">ABC transporter permease</fullName>
    </submittedName>
</protein>
<keyword evidence="4 7" id="KW-0812">Transmembrane</keyword>
<evidence type="ECO:0000256" key="5">
    <source>
        <dbReference type="ARBA" id="ARBA00022989"/>
    </source>
</evidence>
<evidence type="ECO:0000256" key="3">
    <source>
        <dbReference type="ARBA" id="ARBA00022475"/>
    </source>
</evidence>
<feature type="transmembrane region" description="Helical" evidence="7">
    <location>
        <begin position="111"/>
        <end position="135"/>
    </location>
</feature>
<feature type="transmembrane region" description="Helical" evidence="7">
    <location>
        <begin position="155"/>
        <end position="182"/>
    </location>
</feature>
<keyword evidence="5 7" id="KW-1133">Transmembrane helix</keyword>
<comment type="caution">
    <text evidence="9">The sequence shown here is derived from an EMBL/GenBank/DDBJ whole genome shotgun (WGS) entry which is preliminary data.</text>
</comment>
<dbReference type="PANTHER" id="PTHR43386">
    <property type="entry name" value="OLIGOPEPTIDE TRANSPORT SYSTEM PERMEASE PROTEIN APPC"/>
    <property type="match status" value="1"/>
</dbReference>
<dbReference type="Proteomes" id="UP001596333">
    <property type="component" value="Unassembled WGS sequence"/>
</dbReference>
<dbReference type="SUPFAM" id="SSF161098">
    <property type="entry name" value="MetI-like"/>
    <property type="match status" value="1"/>
</dbReference>
<keyword evidence="3" id="KW-1003">Cell membrane</keyword>
<dbReference type="EMBL" id="JBHSXI010000015">
    <property type="protein sequence ID" value="MFC6889999.1"/>
    <property type="molecule type" value="Genomic_DNA"/>
</dbReference>
<evidence type="ECO:0000256" key="6">
    <source>
        <dbReference type="ARBA" id="ARBA00023136"/>
    </source>
</evidence>
<dbReference type="InterPro" id="IPR025966">
    <property type="entry name" value="OppC_N"/>
</dbReference>
<name>A0ABD5UQ91_9EURY</name>
<dbReference type="RefSeq" id="WP_379769403.1">
    <property type="nucleotide sequence ID" value="NZ_JBHSXI010000015.1"/>
</dbReference>
<evidence type="ECO:0000259" key="8">
    <source>
        <dbReference type="PROSITE" id="PS50928"/>
    </source>
</evidence>
<feature type="transmembrane region" description="Helical" evidence="7">
    <location>
        <begin position="220"/>
        <end position="242"/>
    </location>
</feature>
<dbReference type="AlphaFoldDB" id="A0ABD5UQ91"/>
<evidence type="ECO:0000313" key="10">
    <source>
        <dbReference type="Proteomes" id="UP001596333"/>
    </source>
</evidence>
<accession>A0ABD5UQ91</accession>
<keyword evidence="10" id="KW-1185">Reference proteome</keyword>
<evidence type="ECO:0000256" key="1">
    <source>
        <dbReference type="ARBA" id="ARBA00004651"/>
    </source>
</evidence>
<comment type="similarity">
    <text evidence="7">Belongs to the binding-protein-dependent transport system permease family.</text>
</comment>
<evidence type="ECO:0000256" key="4">
    <source>
        <dbReference type="ARBA" id="ARBA00022692"/>
    </source>
</evidence>
<dbReference type="PROSITE" id="PS50928">
    <property type="entry name" value="ABC_TM1"/>
    <property type="match status" value="1"/>
</dbReference>
<dbReference type="Pfam" id="PF12911">
    <property type="entry name" value="OppC_N"/>
    <property type="match status" value="1"/>
</dbReference>
<dbReference type="CDD" id="cd06261">
    <property type="entry name" value="TM_PBP2"/>
    <property type="match status" value="1"/>
</dbReference>
<dbReference type="Gene3D" id="1.10.3720.10">
    <property type="entry name" value="MetI-like"/>
    <property type="match status" value="1"/>
</dbReference>
<evidence type="ECO:0000256" key="2">
    <source>
        <dbReference type="ARBA" id="ARBA00022448"/>
    </source>
</evidence>
<proteinExistence type="inferred from homology"/>
<dbReference type="Pfam" id="PF00528">
    <property type="entry name" value="BPD_transp_1"/>
    <property type="match status" value="1"/>
</dbReference>
<dbReference type="InterPro" id="IPR035906">
    <property type="entry name" value="MetI-like_sf"/>
</dbReference>
<dbReference type="InterPro" id="IPR050366">
    <property type="entry name" value="BP-dependent_transpt_permease"/>
</dbReference>
<evidence type="ECO:0000313" key="9">
    <source>
        <dbReference type="EMBL" id="MFC6889999.1"/>
    </source>
</evidence>
<sequence length="311" mass="34630">MSQRDQIIDIDKWFTDNQQVMLGRLYEQFRRGFGLLWADRMARVSLLVLGVFTFLSIFGPTLAPYDPSTSHIAANGQVKALQPPSLTHPFGTTHIGQDVFSHWMHGTRTSIFVGFVSGFVVMVIGTTVGIVSGYYKGKVDTILMRIVDTLYGVPALPLILMFALFFGASVYNIFIAMALVLWRTMSRIIRSQTLSLSERPYVRAAKATGASDRRIMVFHILPNILPLVFIQTVIMVSGAIILEAGVSFLGAGAQNTISWGTMLQQTFVTGAIRTAWWWVIIPGISISMTVVSLFYITRALEKITNPEVRTR</sequence>
<keyword evidence="2 7" id="KW-0813">Transport</keyword>
<dbReference type="GO" id="GO:0005886">
    <property type="term" value="C:plasma membrane"/>
    <property type="evidence" value="ECO:0007669"/>
    <property type="project" value="UniProtKB-SubCell"/>
</dbReference>
<keyword evidence="6 7" id="KW-0472">Membrane</keyword>
<comment type="subcellular location">
    <subcellularLocation>
        <location evidence="1 7">Cell membrane</location>
        <topology evidence="1 7">Multi-pass membrane protein</topology>
    </subcellularLocation>
</comment>
<organism evidence="9 10">
    <name type="scientific">Halorubrum trueperi</name>
    <dbReference type="NCBI Taxonomy" id="2004704"/>
    <lineage>
        <taxon>Archaea</taxon>
        <taxon>Methanobacteriati</taxon>
        <taxon>Methanobacteriota</taxon>
        <taxon>Stenosarchaea group</taxon>
        <taxon>Halobacteria</taxon>
        <taxon>Halobacteriales</taxon>
        <taxon>Haloferacaceae</taxon>
        <taxon>Halorubrum</taxon>
    </lineage>
</organism>
<feature type="transmembrane region" description="Helical" evidence="7">
    <location>
        <begin position="275"/>
        <end position="296"/>
    </location>
</feature>
<dbReference type="InterPro" id="IPR000515">
    <property type="entry name" value="MetI-like"/>
</dbReference>
<reference evidence="9 10" key="1">
    <citation type="journal article" date="2019" name="Int. J. Syst. Evol. Microbiol.">
        <title>The Global Catalogue of Microorganisms (GCM) 10K type strain sequencing project: providing services to taxonomists for standard genome sequencing and annotation.</title>
        <authorList>
            <consortium name="The Broad Institute Genomics Platform"/>
            <consortium name="The Broad Institute Genome Sequencing Center for Infectious Disease"/>
            <person name="Wu L."/>
            <person name="Ma J."/>
        </authorList>
    </citation>
    <scope>NUCLEOTIDE SEQUENCE [LARGE SCALE GENOMIC DNA]</scope>
    <source>
        <strain evidence="9 10">Y73</strain>
    </source>
</reference>
<gene>
    <name evidence="9" type="ORF">ACFQEY_13405</name>
</gene>